<feature type="compositionally biased region" description="Low complexity" evidence="4">
    <location>
        <begin position="155"/>
        <end position="173"/>
    </location>
</feature>
<dbReference type="GO" id="GO:0019901">
    <property type="term" value="F:protein kinase binding"/>
    <property type="evidence" value="ECO:0007669"/>
    <property type="project" value="TreeGrafter"/>
</dbReference>
<organism evidence="6 7">
    <name type="scientific">Halocaridina rubra</name>
    <name type="common">Hawaiian red shrimp</name>
    <dbReference type="NCBI Taxonomy" id="373956"/>
    <lineage>
        <taxon>Eukaryota</taxon>
        <taxon>Metazoa</taxon>
        <taxon>Ecdysozoa</taxon>
        <taxon>Arthropoda</taxon>
        <taxon>Crustacea</taxon>
        <taxon>Multicrustacea</taxon>
        <taxon>Malacostraca</taxon>
        <taxon>Eumalacostraca</taxon>
        <taxon>Eucarida</taxon>
        <taxon>Decapoda</taxon>
        <taxon>Pleocyemata</taxon>
        <taxon>Caridea</taxon>
        <taxon>Atyoidea</taxon>
        <taxon>Atyidae</taxon>
        <taxon>Halocaridina</taxon>
    </lineage>
</organism>
<gene>
    <name evidence="6" type="primary">SPRED2</name>
    <name evidence="6" type="ORF">SK128_006163</name>
</gene>
<protein>
    <submittedName>
        <fullName evidence="6">Spred2p</fullName>
    </submittedName>
</protein>
<evidence type="ECO:0000256" key="3">
    <source>
        <dbReference type="ARBA" id="ARBA00023136"/>
    </source>
</evidence>
<keyword evidence="3" id="KW-0472">Membrane</keyword>
<feature type="compositionally biased region" description="Gly residues" evidence="4">
    <location>
        <begin position="198"/>
        <end position="212"/>
    </location>
</feature>
<evidence type="ECO:0000259" key="5">
    <source>
        <dbReference type="PROSITE" id="PS50229"/>
    </source>
</evidence>
<dbReference type="Proteomes" id="UP001381693">
    <property type="component" value="Unassembled WGS sequence"/>
</dbReference>
<accession>A0AAN8ZV38</accession>
<reference evidence="6 7" key="1">
    <citation type="submission" date="2023-11" db="EMBL/GenBank/DDBJ databases">
        <title>Halocaridina rubra genome assembly.</title>
        <authorList>
            <person name="Smith C."/>
        </authorList>
    </citation>
    <scope>NUCLEOTIDE SEQUENCE [LARGE SCALE GENOMIC DNA]</scope>
    <source>
        <strain evidence="6">EP-1</strain>
        <tissue evidence="6">Whole</tissue>
    </source>
</reference>
<dbReference type="PROSITE" id="PS50229">
    <property type="entry name" value="WH1"/>
    <property type="match status" value="1"/>
</dbReference>
<dbReference type="GO" id="GO:0043409">
    <property type="term" value="P:negative regulation of MAPK cascade"/>
    <property type="evidence" value="ECO:0007669"/>
    <property type="project" value="TreeGrafter"/>
</dbReference>
<dbReference type="GO" id="GO:0005886">
    <property type="term" value="C:plasma membrane"/>
    <property type="evidence" value="ECO:0007669"/>
    <property type="project" value="UniProtKB-SubCell"/>
</dbReference>
<dbReference type="InterPro" id="IPR041937">
    <property type="entry name" value="SPRE_EVH1"/>
</dbReference>
<proteinExistence type="predicted"/>
<dbReference type="PANTHER" id="PTHR11202:SF3">
    <property type="entry name" value="SPROUTY-RELATED PROTEIN WITH EVH-1 DOMAIN, ISOFORM C"/>
    <property type="match status" value="1"/>
</dbReference>
<dbReference type="InterPro" id="IPR007875">
    <property type="entry name" value="Sprouty"/>
</dbReference>
<feature type="domain" description="WH1" evidence="5">
    <location>
        <begin position="1"/>
        <end position="119"/>
    </location>
</feature>
<dbReference type="EMBL" id="JAXCGZ010021054">
    <property type="protein sequence ID" value="KAK7060654.1"/>
    <property type="molecule type" value="Genomic_DNA"/>
</dbReference>
<dbReference type="InterPro" id="IPR011993">
    <property type="entry name" value="PH-like_dom_sf"/>
</dbReference>
<feature type="region of interest" description="Disordered" evidence="4">
    <location>
        <begin position="151"/>
        <end position="227"/>
    </location>
</feature>
<evidence type="ECO:0000256" key="4">
    <source>
        <dbReference type="SAM" id="MobiDB-lite"/>
    </source>
</evidence>
<dbReference type="CDD" id="cd10574">
    <property type="entry name" value="EVH1_SPRED-like"/>
    <property type="match status" value="1"/>
</dbReference>
<dbReference type="SMART" id="SM00461">
    <property type="entry name" value="WH1"/>
    <property type="match status" value="1"/>
</dbReference>
<dbReference type="SUPFAM" id="SSF50729">
    <property type="entry name" value="PH domain-like"/>
    <property type="match status" value="1"/>
</dbReference>
<name>A0AAN8ZV38_HALRR</name>
<comment type="caution">
    <text evidence="6">The sequence shown here is derived from an EMBL/GenBank/DDBJ whole genome shotgun (WGS) entry which is preliminary data.</text>
</comment>
<keyword evidence="2" id="KW-1003">Cell membrane</keyword>
<sequence>MTEANDDGNNLVRVRAQVMMRDDSTGGWVPMGGGGLSNVCVKKRLALDDPKHEYLIYGKRIWDQTVVLSCTIKKDFEYNKVMPTFHHWKTGDKKFGLTFQTAADARAFDKGVRMAVEDLLDGLNDFPYRHGMDIEVGDDNVFMAVNLPVDREGSKSSSGSSNTCSSSRHTPATTPLPTPDHPPYHHHHPHHHTHCSPVGGGVGGIITAGGTGIPTTNNSPTSTTSKLATSTVGVTAQPYTHPHANDHHLYRITFPPRPRLTLPHNHHPPDKTLGPDCDLKSGGPPDMPSDQDKIEAIGKDTYAYVEFNRDQQPVLQHEYSYPMVEGIKGEKRDSIASIKKQQQLELVGGTHPQPMPHPLLPGNGKRPRKRVRKTIKARCRHCQEMFTYDTNSRGSCEYSPDCVRTAIDTITCISCAQCMLYHCMSDAEGDFAHHPCECGGPGGTADESCGRRWLGLTLLSLLVPCLWCYVPLRACHRCAVACGLCGGRHEAS</sequence>
<feature type="region of interest" description="Disordered" evidence="4">
    <location>
        <begin position="348"/>
        <end position="367"/>
    </location>
</feature>
<evidence type="ECO:0000313" key="7">
    <source>
        <dbReference type="Proteomes" id="UP001381693"/>
    </source>
</evidence>
<dbReference type="PANTHER" id="PTHR11202">
    <property type="entry name" value="SPROUTY-RELATED, EVH1 DOMAIN-CONTAINING PROTEIN FAMILY MEMBER"/>
    <property type="match status" value="1"/>
</dbReference>
<feature type="compositionally biased region" description="Basic residues" evidence="4">
    <location>
        <begin position="184"/>
        <end position="194"/>
    </location>
</feature>
<dbReference type="FunFam" id="2.30.29.30:FF:000052">
    <property type="entry name" value="Sprouty-related, EVH1 domain containing 2"/>
    <property type="match status" value="1"/>
</dbReference>
<dbReference type="InterPro" id="IPR000697">
    <property type="entry name" value="WH1/EVH1_dom"/>
</dbReference>
<dbReference type="PROSITE" id="PS51227">
    <property type="entry name" value="SPR"/>
    <property type="match status" value="1"/>
</dbReference>
<keyword evidence="7" id="KW-1185">Reference proteome</keyword>
<dbReference type="AlphaFoldDB" id="A0AAN8ZV38"/>
<dbReference type="Pfam" id="PF00568">
    <property type="entry name" value="WH1"/>
    <property type="match status" value="1"/>
</dbReference>
<feature type="region of interest" description="Disordered" evidence="4">
    <location>
        <begin position="256"/>
        <end position="286"/>
    </location>
</feature>
<evidence type="ECO:0000256" key="1">
    <source>
        <dbReference type="ARBA" id="ARBA00004202"/>
    </source>
</evidence>
<feature type="compositionally biased region" description="Low complexity" evidence="4">
    <location>
        <begin position="213"/>
        <end position="225"/>
    </location>
</feature>
<comment type="subcellular location">
    <subcellularLocation>
        <location evidence="1">Cell membrane</location>
        <topology evidence="1">Peripheral membrane protein</topology>
    </subcellularLocation>
</comment>
<dbReference type="Pfam" id="PF05210">
    <property type="entry name" value="Sprouty"/>
    <property type="match status" value="1"/>
</dbReference>
<evidence type="ECO:0000256" key="2">
    <source>
        <dbReference type="ARBA" id="ARBA00022475"/>
    </source>
</evidence>
<evidence type="ECO:0000313" key="6">
    <source>
        <dbReference type="EMBL" id="KAK7060654.1"/>
    </source>
</evidence>
<dbReference type="Gene3D" id="2.30.29.30">
    <property type="entry name" value="Pleckstrin-homology domain (PH domain)/Phosphotyrosine-binding domain (PTB)"/>
    <property type="match status" value="1"/>
</dbReference>